<protein>
    <submittedName>
        <fullName evidence="1">Uncharacterized protein</fullName>
    </submittedName>
</protein>
<reference evidence="1" key="1">
    <citation type="journal article" date="2015" name="Proc. Natl. Acad. Sci. U.S.A.">
        <title>Networks of energetic and metabolic interactions define dynamics in microbial communities.</title>
        <authorList>
            <person name="Embree M."/>
            <person name="Liu J.K."/>
            <person name="Al-Bassam M.M."/>
            <person name="Zengler K."/>
        </authorList>
    </citation>
    <scope>NUCLEOTIDE SEQUENCE</scope>
</reference>
<organism evidence="1">
    <name type="scientific">hydrocarbon metagenome</name>
    <dbReference type="NCBI Taxonomy" id="938273"/>
    <lineage>
        <taxon>unclassified sequences</taxon>
        <taxon>metagenomes</taxon>
        <taxon>ecological metagenomes</taxon>
    </lineage>
</organism>
<name>A0A0W8G3H6_9ZZZZ</name>
<gene>
    <name evidence="1" type="ORF">ASZ90_002503</name>
</gene>
<proteinExistence type="predicted"/>
<comment type="caution">
    <text evidence="1">The sequence shown here is derived from an EMBL/GenBank/DDBJ whole genome shotgun (WGS) entry which is preliminary data.</text>
</comment>
<dbReference type="AlphaFoldDB" id="A0A0W8G3H6"/>
<dbReference type="EMBL" id="LNQE01000304">
    <property type="protein sequence ID" value="KUG27645.1"/>
    <property type="molecule type" value="Genomic_DNA"/>
</dbReference>
<evidence type="ECO:0000313" key="1">
    <source>
        <dbReference type="EMBL" id="KUG27645.1"/>
    </source>
</evidence>
<sequence>MSQGKGPRKRPFFREMIKPRFQENGVLRRKGRKGTRISRFRRGLCRDLLVFSQPHRHDVPAAPPVVPCAEAVMGPPPLPVRPACR</sequence>
<accession>A0A0W8G3H6</accession>